<dbReference type="Proteomes" id="UP000259040">
    <property type="component" value="Segment"/>
</dbReference>
<dbReference type="EMBL" id="MH576964">
    <property type="protein sequence ID" value="AXH66528.1"/>
    <property type="molecule type" value="Genomic_DNA"/>
</dbReference>
<dbReference type="EMBL" id="MH576964">
    <property type="protein sequence ID" value="AXH66737.1"/>
    <property type="molecule type" value="Genomic_DNA"/>
</dbReference>
<evidence type="ECO:0000313" key="3">
    <source>
        <dbReference type="Proteomes" id="UP000259040"/>
    </source>
</evidence>
<protein>
    <submittedName>
        <fullName evidence="2">Uncharacterized protein</fullName>
    </submittedName>
</protein>
<accession>A0A345M8B6</accession>
<sequence>MAVLMGEVSVKRAGVVITMATVYGVEFEYRVNERSGKVYVEAAGTAEKLSALHRAAPFRVTKVLPGYEVKSKSYDFGKSMGLGQKPAL</sequence>
<proteinExistence type="predicted"/>
<evidence type="ECO:0000313" key="1">
    <source>
        <dbReference type="EMBL" id="AXH66528.1"/>
    </source>
</evidence>
<reference evidence="2 3" key="1">
    <citation type="submission" date="2018-07" db="EMBL/GenBank/DDBJ databases">
        <authorList>
            <person name="Boyd E.M."/>
            <person name="Barkley D.B."/>
            <person name="Naeem H."/>
            <person name="Vanhorne R."/>
            <person name="Nayek S."/>
            <person name="Layton S.R."/>
            <person name="Hughes L.E."/>
            <person name="Garlena R.A."/>
            <person name="Russell D.A."/>
            <person name="Pope W.H."/>
            <person name="Jacobs-Sera D."/>
            <person name="Hatfull G.F."/>
        </authorList>
    </citation>
    <scope>NUCLEOTIDE SEQUENCE [LARGE SCALE GENOMIC DNA]</scope>
</reference>
<evidence type="ECO:0000313" key="2">
    <source>
        <dbReference type="EMBL" id="AXH66737.1"/>
    </source>
</evidence>
<organism evidence="2 3">
    <name type="scientific">Streptomyces phage Starbow</name>
    <dbReference type="NCBI Taxonomy" id="2283266"/>
    <lineage>
        <taxon>Viruses</taxon>
        <taxon>Duplodnaviria</taxon>
        <taxon>Heunggongvirae</taxon>
        <taxon>Uroviricota</taxon>
        <taxon>Caudoviricetes</taxon>
        <taxon>Stanwilliamsviridae</taxon>
        <taxon>Boydwoodruffvirinae</taxon>
        <taxon>Karimacvirus</taxon>
        <taxon>Karimacvirus karimac</taxon>
        <taxon>Streptomyces virus Karimac</taxon>
    </lineage>
</organism>
<gene>
    <name evidence="2" type="primary">274</name>
    <name evidence="1" type="synonym">17</name>
    <name evidence="1" type="ORF">SEA_STARBOW_17</name>
    <name evidence="2" type="ORF">SEA_STARBOW_274</name>
</gene>
<name>A0A345M8B6_9CAUD</name>